<dbReference type="RefSeq" id="WP_136079226.1">
    <property type="nucleotide sequence ID" value="NZ_CAAHFG010000001.1"/>
</dbReference>
<reference evidence="1 2" key="1">
    <citation type="submission" date="2019-04" db="EMBL/GenBank/DDBJ databases">
        <authorList>
            <person name="Van Vliet M D."/>
        </authorList>
    </citation>
    <scope>NUCLEOTIDE SEQUENCE [LARGE SCALE GENOMIC DNA]</scope>
    <source>
        <strain evidence="1 2">F1</strain>
    </source>
</reference>
<dbReference type="AlphaFoldDB" id="A0A6C2U1B1"/>
<accession>A0A6C2U1B1</accession>
<dbReference type="Proteomes" id="UP000366872">
    <property type="component" value="Unassembled WGS sequence"/>
</dbReference>
<sequence length="59" mass="7192">MKADQQSVDALEAKLADIDRHLLDIRSDVSKILNILQNELEHFREREFWQEYRETYNQE</sequence>
<protein>
    <submittedName>
        <fullName evidence="1">Uncharacterized protein</fullName>
    </submittedName>
</protein>
<keyword evidence="2" id="KW-1185">Reference proteome</keyword>
<organism evidence="1 2">
    <name type="scientific">Pontiella desulfatans</name>
    <dbReference type="NCBI Taxonomy" id="2750659"/>
    <lineage>
        <taxon>Bacteria</taxon>
        <taxon>Pseudomonadati</taxon>
        <taxon>Kiritimatiellota</taxon>
        <taxon>Kiritimatiellia</taxon>
        <taxon>Kiritimatiellales</taxon>
        <taxon>Pontiellaceae</taxon>
        <taxon>Pontiella</taxon>
    </lineage>
</organism>
<dbReference type="EMBL" id="CAAHFG010000001">
    <property type="protein sequence ID" value="VGO13677.1"/>
    <property type="molecule type" value="Genomic_DNA"/>
</dbReference>
<evidence type="ECO:0000313" key="2">
    <source>
        <dbReference type="Proteomes" id="UP000366872"/>
    </source>
</evidence>
<name>A0A6C2U1B1_PONDE</name>
<proteinExistence type="predicted"/>
<gene>
    <name evidence="1" type="ORF">PDESU_02234</name>
</gene>
<evidence type="ECO:0000313" key="1">
    <source>
        <dbReference type="EMBL" id="VGO13677.1"/>
    </source>
</evidence>